<gene>
    <name evidence="2" type="ORF">DdX_20350</name>
</gene>
<feature type="chain" id="PRO_5042111322" description="Secreted protein" evidence="1">
    <location>
        <begin position="22"/>
        <end position="116"/>
    </location>
</feature>
<dbReference type="Proteomes" id="UP001201812">
    <property type="component" value="Unassembled WGS sequence"/>
</dbReference>
<keyword evidence="1" id="KW-0732">Signal</keyword>
<dbReference type="AlphaFoldDB" id="A0AAD4QTN8"/>
<name>A0AAD4QTN8_9BILA</name>
<comment type="caution">
    <text evidence="2">The sequence shown here is derived from an EMBL/GenBank/DDBJ whole genome shotgun (WGS) entry which is preliminary data.</text>
</comment>
<accession>A0AAD4QTN8</accession>
<organism evidence="2 3">
    <name type="scientific">Ditylenchus destructor</name>
    <dbReference type="NCBI Taxonomy" id="166010"/>
    <lineage>
        <taxon>Eukaryota</taxon>
        <taxon>Metazoa</taxon>
        <taxon>Ecdysozoa</taxon>
        <taxon>Nematoda</taxon>
        <taxon>Chromadorea</taxon>
        <taxon>Rhabditida</taxon>
        <taxon>Tylenchina</taxon>
        <taxon>Tylenchomorpha</taxon>
        <taxon>Sphaerularioidea</taxon>
        <taxon>Anguinidae</taxon>
        <taxon>Anguininae</taxon>
        <taxon>Ditylenchus</taxon>
    </lineage>
</organism>
<evidence type="ECO:0000256" key="1">
    <source>
        <dbReference type="SAM" id="SignalP"/>
    </source>
</evidence>
<evidence type="ECO:0000313" key="2">
    <source>
        <dbReference type="EMBL" id="KAI1693986.1"/>
    </source>
</evidence>
<feature type="signal peptide" evidence="1">
    <location>
        <begin position="1"/>
        <end position="21"/>
    </location>
</feature>
<evidence type="ECO:0000313" key="3">
    <source>
        <dbReference type="Proteomes" id="UP001201812"/>
    </source>
</evidence>
<protein>
    <recommendedName>
        <fullName evidence="4">Secreted protein</fullName>
    </recommendedName>
</protein>
<dbReference type="EMBL" id="JAKKPZ010000562">
    <property type="protein sequence ID" value="KAI1693986.1"/>
    <property type="molecule type" value="Genomic_DNA"/>
</dbReference>
<sequence>MSSLLFKITLSMLTFVAWSEAALSLDQQRAVEDLYRNGKLTAAMSFPEIRSYFHQNPHNLFNYVNANQQEDVHRFVKTLAIAPAPAGESHRRFENTQSAADIAAEAAKNKLPKGPG</sequence>
<evidence type="ECO:0008006" key="4">
    <source>
        <dbReference type="Google" id="ProtNLM"/>
    </source>
</evidence>
<proteinExistence type="predicted"/>
<reference evidence="2" key="1">
    <citation type="submission" date="2022-01" db="EMBL/GenBank/DDBJ databases">
        <title>Genome Sequence Resource for Two Populations of Ditylenchus destructor, the Migratory Endoparasitic Phytonematode.</title>
        <authorList>
            <person name="Zhang H."/>
            <person name="Lin R."/>
            <person name="Xie B."/>
        </authorList>
    </citation>
    <scope>NUCLEOTIDE SEQUENCE</scope>
    <source>
        <strain evidence="2">BazhouSP</strain>
    </source>
</reference>
<keyword evidence="3" id="KW-1185">Reference proteome</keyword>